<dbReference type="Proteomes" id="UP000597138">
    <property type="component" value="Unassembled WGS sequence"/>
</dbReference>
<reference evidence="1" key="4">
    <citation type="submission" date="2024-05" db="EMBL/GenBank/DDBJ databases">
        <authorList>
            <person name="Sun Q."/>
            <person name="Zhou Y."/>
        </authorList>
    </citation>
    <scope>NUCLEOTIDE SEQUENCE</scope>
    <source>
        <strain evidence="1">CGMCC 1.11013</strain>
    </source>
</reference>
<name>A0A069NVR1_9BURK</name>
<proteinExistence type="predicted"/>
<reference evidence="1" key="1">
    <citation type="journal article" date="2014" name="Int. J. Syst. Evol. Microbiol.">
        <title>Complete genome of a new Firmicutes species belonging to the dominant human colonic microbiota ('Ruminococcus bicirculans') reveals two chromosomes and a selective capacity to utilize plant glucans.</title>
        <authorList>
            <consortium name="NISC Comparative Sequencing Program"/>
            <person name="Wegmann U."/>
            <person name="Louis P."/>
            <person name="Goesmann A."/>
            <person name="Henrissat B."/>
            <person name="Duncan S.H."/>
            <person name="Flint H.J."/>
        </authorList>
    </citation>
    <scope>NUCLEOTIDE SEQUENCE</scope>
    <source>
        <strain evidence="1">CGMCC 1.11013</strain>
    </source>
</reference>
<sequence>MPLSKTENKQFGDKCVPFLVRSVAKDFGFDFRVCPRQMSVSPTLGLHITAARRADAKLSYPLNVFVHWEQSSVRRFLSHVDRPIAAAQASERVAEEIRKRIGQTGVDFAGRSQAKGEVMMVEVGDIVL</sequence>
<dbReference type="eggNOG" id="ENOG5030WSZ">
    <property type="taxonomic scope" value="Bacteria"/>
</dbReference>
<evidence type="ECO:0000313" key="1">
    <source>
        <dbReference type="EMBL" id="GGD51657.1"/>
    </source>
</evidence>
<accession>A0A069NVR1</accession>
<dbReference type="AlphaFoldDB" id="A0A069NVR1"/>
<evidence type="ECO:0000313" key="4">
    <source>
        <dbReference type="Proteomes" id="UP000597138"/>
    </source>
</evidence>
<protein>
    <recommendedName>
        <fullName evidence="5">DUF5594 domain-containing protein</fullName>
    </recommendedName>
</protein>
<dbReference type="RefSeq" id="WP_035967418.1">
    <property type="nucleotide sequence ID" value="NZ_BMEG01000001.1"/>
</dbReference>
<evidence type="ECO:0008006" key="5">
    <source>
        <dbReference type="Google" id="ProtNLM"/>
    </source>
</evidence>
<organism evidence="2 3">
    <name type="scientific">Caballeronia grimmiae</name>
    <dbReference type="NCBI Taxonomy" id="1071679"/>
    <lineage>
        <taxon>Bacteria</taxon>
        <taxon>Pseudomonadati</taxon>
        <taxon>Pseudomonadota</taxon>
        <taxon>Betaproteobacteria</taxon>
        <taxon>Burkholderiales</taxon>
        <taxon>Burkholderiaceae</taxon>
        <taxon>Caballeronia</taxon>
    </lineage>
</organism>
<dbReference type="OrthoDB" id="9130836at2"/>
<evidence type="ECO:0000313" key="2">
    <source>
        <dbReference type="EMBL" id="KDR31809.1"/>
    </source>
</evidence>
<evidence type="ECO:0000313" key="3">
    <source>
        <dbReference type="Proteomes" id="UP000027439"/>
    </source>
</evidence>
<comment type="caution">
    <text evidence="2">The sequence shown here is derived from an EMBL/GenBank/DDBJ whole genome shotgun (WGS) entry which is preliminary data.</text>
</comment>
<dbReference type="EMBL" id="JFHE01000021">
    <property type="protein sequence ID" value="KDR31809.1"/>
    <property type="molecule type" value="Genomic_DNA"/>
</dbReference>
<dbReference type="EMBL" id="BMEG01000001">
    <property type="protein sequence ID" value="GGD51657.1"/>
    <property type="molecule type" value="Genomic_DNA"/>
</dbReference>
<keyword evidence="4" id="KW-1185">Reference proteome</keyword>
<reference evidence="4" key="3">
    <citation type="journal article" date="2019" name="Int. J. Syst. Evol. Microbiol.">
        <title>The Global Catalogue of Microorganisms (GCM) 10K type strain sequencing project: providing services to taxonomists for standard genome sequencing and annotation.</title>
        <authorList>
            <consortium name="The Broad Institute Genomics Platform"/>
            <consortium name="The Broad Institute Genome Sequencing Center for Infectious Disease"/>
            <person name="Wu L."/>
            <person name="Ma J."/>
        </authorList>
    </citation>
    <scope>NUCLEOTIDE SEQUENCE [LARGE SCALE GENOMIC DNA]</scope>
    <source>
        <strain evidence="4">CGMCC 1.11013</strain>
    </source>
</reference>
<gene>
    <name evidence="2" type="ORF">BG57_12435</name>
    <name evidence="1" type="ORF">GCM10010985_01640</name>
</gene>
<dbReference type="Proteomes" id="UP000027439">
    <property type="component" value="Unassembled WGS sequence"/>
</dbReference>
<reference evidence="2 3" key="2">
    <citation type="submission" date="2014-03" db="EMBL/GenBank/DDBJ databases">
        <title>Draft Genome Sequences of Four Burkholderia Strains.</title>
        <authorList>
            <person name="Liu X.Y."/>
            <person name="Li C.X."/>
            <person name="Xu J.H."/>
        </authorList>
    </citation>
    <scope>NUCLEOTIDE SEQUENCE [LARGE SCALE GENOMIC DNA]</scope>
    <source>
        <strain evidence="2 3">R27</strain>
    </source>
</reference>